<dbReference type="Proteomes" id="UP000730482">
    <property type="component" value="Unassembled WGS sequence"/>
</dbReference>
<evidence type="ECO:0000313" key="1">
    <source>
        <dbReference type="EMBL" id="MBS2548430.1"/>
    </source>
</evidence>
<dbReference type="RefSeq" id="WP_212010016.1">
    <property type="nucleotide sequence ID" value="NZ_JAAFYZ010000048.1"/>
</dbReference>
<sequence>MTDSDLLTAGRYGYTRRGIHRDDFAQVLARFLPPEGANRFRPVIVVPSDDLATAAKLCSHLAARFPGERLGAIAEVAARQLRHPATPAGHGQLLLYPAALLCRELQALSAIEAATSIAAVLEEHTARRTAAALETSISAEVRYPAQVMFDGDFVRTAAHARSA</sequence>
<accession>A0ABS5KQY0</accession>
<evidence type="ECO:0000313" key="2">
    <source>
        <dbReference type="Proteomes" id="UP000730482"/>
    </source>
</evidence>
<reference evidence="1 2" key="1">
    <citation type="submission" date="2020-02" db="EMBL/GenBank/DDBJ databases">
        <title>Acidophilic actinobacteria isolated from forest soil.</title>
        <authorList>
            <person name="Golinska P."/>
        </authorList>
    </citation>
    <scope>NUCLEOTIDE SEQUENCE [LARGE SCALE GENOMIC DNA]</scope>
    <source>
        <strain evidence="1 2">NL8</strain>
    </source>
</reference>
<comment type="caution">
    <text evidence="1">The sequence shown here is derived from an EMBL/GenBank/DDBJ whole genome shotgun (WGS) entry which is preliminary data.</text>
</comment>
<name>A0ABS5KQY0_9ACTN</name>
<proteinExistence type="predicted"/>
<organism evidence="1 2">
    <name type="scientific">Catenulispora pinistramenti</name>
    <dbReference type="NCBI Taxonomy" id="2705254"/>
    <lineage>
        <taxon>Bacteria</taxon>
        <taxon>Bacillati</taxon>
        <taxon>Actinomycetota</taxon>
        <taxon>Actinomycetes</taxon>
        <taxon>Catenulisporales</taxon>
        <taxon>Catenulisporaceae</taxon>
        <taxon>Catenulispora</taxon>
    </lineage>
</organism>
<gene>
    <name evidence="1" type="ORF">KGQ19_16305</name>
</gene>
<dbReference type="EMBL" id="JAAFYZ010000048">
    <property type="protein sequence ID" value="MBS2548430.1"/>
    <property type="molecule type" value="Genomic_DNA"/>
</dbReference>
<keyword evidence="2" id="KW-1185">Reference proteome</keyword>
<protein>
    <submittedName>
        <fullName evidence="1">Uncharacterized protein</fullName>
    </submittedName>
</protein>